<dbReference type="SMART" id="SM00448">
    <property type="entry name" value="REC"/>
    <property type="match status" value="1"/>
</dbReference>
<organism evidence="6 7">
    <name type="scientific">Candidatus Desulfolinea nitratireducens</name>
    <dbReference type="NCBI Taxonomy" id="2841698"/>
    <lineage>
        <taxon>Bacteria</taxon>
        <taxon>Bacillati</taxon>
        <taxon>Chloroflexota</taxon>
        <taxon>Anaerolineae</taxon>
        <taxon>Anaerolineales</taxon>
        <taxon>Anaerolineales incertae sedis</taxon>
        <taxon>Candidatus Desulfolinea</taxon>
    </lineage>
</organism>
<dbReference type="Proteomes" id="UP000614469">
    <property type="component" value="Unassembled WGS sequence"/>
</dbReference>
<dbReference type="InterPro" id="IPR036388">
    <property type="entry name" value="WH-like_DNA-bd_sf"/>
</dbReference>
<accession>A0A8J6NL23</accession>
<feature type="DNA-binding region" description="OmpR/PhoB-type" evidence="3">
    <location>
        <begin position="141"/>
        <end position="243"/>
    </location>
</feature>
<dbReference type="Pfam" id="PF00072">
    <property type="entry name" value="Response_reg"/>
    <property type="match status" value="1"/>
</dbReference>
<sequence>MPQTILIVDDEPIALKTLGDILRLEGYTIATASNGQLAVGYVRNHYVDMMIVDLRMPGIGGLEVVHIVNEISPETEIILLTAFGTTESAVEALRLRIHDYLLKPASPAQILASVRMGLSRREAKLRSLEGYATDVPPDERVATIKLKDGTVIDLSRRLIKYEEEETPLTPAEGRLLRIFIENVGRVFSHRELVLLVQGYETAQHEAPEILRPLVSRLRQKIQNVPSLEGAIVSVRGTGYLFVYKTEGI</sequence>
<dbReference type="SUPFAM" id="SSF46894">
    <property type="entry name" value="C-terminal effector domain of the bipartite response regulators"/>
    <property type="match status" value="1"/>
</dbReference>
<evidence type="ECO:0000256" key="3">
    <source>
        <dbReference type="PROSITE-ProRule" id="PRU01091"/>
    </source>
</evidence>
<dbReference type="PANTHER" id="PTHR48111:SF50">
    <property type="entry name" value="KDP OPERON TRANSCRIPTIONAL REGULATORY PROTEIN KDPE"/>
    <property type="match status" value="1"/>
</dbReference>
<comment type="caution">
    <text evidence="6">The sequence shown here is derived from an EMBL/GenBank/DDBJ whole genome shotgun (WGS) entry which is preliminary data.</text>
</comment>
<gene>
    <name evidence="6" type="ORF">H8E29_09905</name>
</gene>
<dbReference type="PANTHER" id="PTHR48111">
    <property type="entry name" value="REGULATOR OF RPOS"/>
    <property type="match status" value="1"/>
</dbReference>
<protein>
    <submittedName>
        <fullName evidence="6">Response regulator transcription factor</fullName>
    </submittedName>
</protein>
<dbReference type="GO" id="GO:0000976">
    <property type="term" value="F:transcription cis-regulatory region binding"/>
    <property type="evidence" value="ECO:0007669"/>
    <property type="project" value="TreeGrafter"/>
</dbReference>
<dbReference type="InterPro" id="IPR039420">
    <property type="entry name" value="WalR-like"/>
</dbReference>
<feature type="domain" description="Response regulatory" evidence="4">
    <location>
        <begin position="4"/>
        <end position="118"/>
    </location>
</feature>
<dbReference type="GO" id="GO:0005829">
    <property type="term" value="C:cytosol"/>
    <property type="evidence" value="ECO:0007669"/>
    <property type="project" value="TreeGrafter"/>
</dbReference>
<proteinExistence type="predicted"/>
<name>A0A8J6NL23_9CHLR</name>
<keyword evidence="1 3" id="KW-0238">DNA-binding</keyword>
<dbReference type="InterPro" id="IPR001867">
    <property type="entry name" value="OmpR/PhoB-type_DNA-bd"/>
</dbReference>
<dbReference type="InterPro" id="IPR001789">
    <property type="entry name" value="Sig_transdc_resp-reg_receiver"/>
</dbReference>
<dbReference type="SMART" id="SM00862">
    <property type="entry name" value="Trans_reg_C"/>
    <property type="match status" value="1"/>
</dbReference>
<evidence type="ECO:0000259" key="4">
    <source>
        <dbReference type="PROSITE" id="PS50110"/>
    </source>
</evidence>
<evidence type="ECO:0000256" key="2">
    <source>
        <dbReference type="PROSITE-ProRule" id="PRU00169"/>
    </source>
</evidence>
<dbReference type="GO" id="GO:0032993">
    <property type="term" value="C:protein-DNA complex"/>
    <property type="evidence" value="ECO:0007669"/>
    <property type="project" value="TreeGrafter"/>
</dbReference>
<evidence type="ECO:0000313" key="6">
    <source>
        <dbReference type="EMBL" id="MBC8335569.1"/>
    </source>
</evidence>
<dbReference type="AlphaFoldDB" id="A0A8J6NL23"/>
<dbReference type="EMBL" id="JACNJN010000114">
    <property type="protein sequence ID" value="MBC8335569.1"/>
    <property type="molecule type" value="Genomic_DNA"/>
</dbReference>
<dbReference type="CDD" id="cd00383">
    <property type="entry name" value="trans_reg_C"/>
    <property type="match status" value="1"/>
</dbReference>
<dbReference type="Gene3D" id="1.10.10.10">
    <property type="entry name" value="Winged helix-like DNA-binding domain superfamily/Winged helix DNA-binding domain"/>
    <property type="match status" value="1"/>
</dbReference>
<feature type="modified residue" description="4-aspartylphosphate" evidence="2">
    <location>
        <position position="53"/>
    </location>
</feature>
<dbReference type="GO" id="GO:0006355">
    <property type="term" value="P:regulation of DNA-templated transcription"/>
    <property type="evidence" value="ECO:0007669"/>
    <property type="project" value="InterPro"/>
</dbReference>
<dbReference type="Gene3D" id="3.40.50.2300">
    <property type="match status" value="1"/>
</dbReference>
<feature type="domain" description="OmpR/PhoB-type" evidence="5">
    <location>
        <begin position="141"/>
        <end position="243"/>
    </location>
</feature>
<dbReference type="Pfam" id="PF00486">
    <property type="entry name" value="Trans_reg_C"/>
    <property type="match status" value="1"/>
</dbReference>
<dbReference type="PROSITE" id="PS50110">
    <property type="entry name" value="RESPONSE_REGULATORY"/>
    <property type="match status" value="1"/>
</dbReference>
<keyword evidence="2" id="KW-0597">Phosphoprotein</keyword>
<dbReference type="PROSITE" id="PS51755">
    <property type="entry name" value="OMPR_PHOB"/>
    <property type="match status" value="1"/>
</dbReference>
<evidence type="ECO:0000256" key="1">
    <source>
        <dbReference type="ARBA" id="ARBA00023125"/>
    </source>
</evidence>
<dbReference type="InterPro" id="IPR016032">
    <property type="entry name" value="Sig_transdc_resp-reg_C-effctor"/>
</dbReference>
<evidence type="ECO:0000313" key="7">
    <source>
        <dbReference type="Proteomes" id="UP000614469"/>
    </source>
</evidence>
<evidence type="ECO:0000259" key="5">
    <source>
        <dbReference type="PROSITE" id="PS51755"/>
    </source>
</evidence>
<reference evidence="6 7" key="1">
    <citation type="submission" date="2020-08" db="EMBL/GenBank/DDBJ databases">
        <title>Bridging the membrane lipid divide: bacteria of the FCB group superphylum have the potential to synthesize archaeal ether lipids.</title>
        <authorList>
            <person name="Villanueva L."/>
            <person name="Von Meijenfeldt F.A.B."/>
            <person name="Westbye A.B."/>
            <person name="Yadav S."/>
            <person name="Hopmans E.C."/>
            <person name="Dutilh B.E."/>
            <person name="Sinninghe Damste J.S."/>
        </authorList>
    </citation>
    <scope>NUCLEOTIDE SEQUENCE [LARGE SCALE GENOMIC DNA]</scope>
    <source>
        <strain evidence="6">NIOZ-UU36</strain>
    </source>
</reference>
<dbReference type="SUPFAM" id="SSF52172">
    <property type="entry name" value="CheY-like"/>
    <property type="match status" value="1"/>
</dbReference>
<dbReference type="GO" id="GO:0000156">
    <property type="term" value="F:phosphorelay response regulator activity"/>
    <property type="evidence" value="ECO:0007669"/>
    <property type="project" value="TreeGrafter"/>
</dbReference>
<dbReference type="InterPro" id="IPR011006">
    <property type="entry name" value="CheY-like_superfamily"/>
</dbReference>